<evidence type="ECO:0000313" key="1">
    <source>
        <dbReference type="EMBL" id="SHK97998.1"/>
    </source>
</evidence>
<gene>
    <name evidence="1" type="ORF">SAMN05444142_11528</name>
</gene>
<dbReference type="OrthoDB" id="7853490at2"/>
<protein>
    <recommendedName>
        <fullName evidence="3">Restriction endonuclease</fullName>
    </recommendedName>
</protein>
<evidence type="ECO:0008006" key="3">
    <source>
        <dbReference type="Google" id="ProtNLM"/>
    </source>
</evidence>
<name>A0A1M6WWC0_9RHOB</name>
<evidence type="ECO:0000313" key="2">
    <source>
        <dbReference type="Proteomes" id="UP000324252"/>
    </source>
</evidence>
<organism evidence="1 2">
    <name type="scientific">Lutimaribacter pacificus</name>
    <dbReference type="NCBI Taxonomy" id="391948"/>
    <lineage>
        <taxon>Bacteria</taxon>
        <taxon>Pseudomonadati</taxon>
        <taxon>Pseudomonadota</taxon>
        <taxon>Alphaproteobacteria</taxon>
        <taxon>Rhodobacterales</taxon>
        <taxon>Roseobacteraceae</taxon>
        <taxon>Lutimaribacter</taxon>
    </lineage>
</organism>
<sequence length="199" mass="22192">MATKEDILEQIVEEYLVHKGYFVQHNLKFLPRKDHPEFVSNQDSNHSDIDVLGFHPTIDGDRKVVAVSCKSWQGGFNPASEIAAIEQDKVLRGRKAWKAFRELTVPKWSEAFVRAVRDATGTDRFTYVLAVAKLGGERSVWESYQPFSDAIGGNPVTILTFSEMVREIQSELTTTLAATEVGRMLQMFQAAGIEVGGDG</sequence>
<dbReference type="AlphaFoldDB" id="A0A1M6WWC0"/>
<dbReference type="RefSeq" id="WP_149789793.1">
    <property type="nucleotide sequence ID" value="NZ_FNIO01000015.1"/>
</dbReference>
<dbReference type="EMBL" id="FQZZ01000015">
    <property type="protein sequence ID" value="SHK97998.1"/>
    <property type="molecule type" value="Genomic_DNA"/>
</dbReference>
<proteinExistence type="predicted"/>
<dbReference type="Proteomes" id="UP000324252">
    <property type="component" value="Unassembled WGS sequence"/>
</dbReference>
<accession>A0A1M6WWC0</accession>
<keyword evidence="2" id="KW-1185">Reference proteome</keyword>
<reference evidence="1 2" key="1">
    <citation type="submission" date="2016-11" db="EMBL/GenBank/DDBJ databases">
        <authorList>
            <person name="Varghese N."/>
            <person name="Submissions S."/>
        </authorList>
    </citation>
    <scope>NUCLEOTIDE SEQUENCE [LARGE SCALE GENOMIC DNA]</scope>
    <source>
        <strain evidence="1 2">DSM 29620</strain>
    </source>
</reference>